<name>A0A4Y2M661_ARAVE</name>
<keyword evidence="2" id="KW-1185">Reference proteome</keyword>
<organism evidence="1 2">
    <name type="scientific">Araneus ventricosus</name>
    <name type="common">Orbweaver spider</name>
    <name type="synonym">Epeira ventricosa</name>
    <dbReference type="NCBI Taxonomy" id="182803"/>
    <lineage>
        <taxon>Eukaryota</taxon>
        <taxon>Metazoa</taxon>
        <taxon>Ecdysozoa</taxon>
        <taxon>Arthropoda</taxon>
        <taxon>Chelicerata</taxon>
        <taxon>Arachnida</taxon>
        <taxon>Araneae</taxon>
        <taxon>Araneomorphae</taxon>
        <taxon>Entelegynae</taxon>
        <taxon>Araneoidea</taxon>
        <taxon>Araneidae</taxon>
        <taxon>Araneus</taxon>
    </lineage>
</organism>
<gene>
    <name evidence="1" type="ORF">AVEN_13878_1</name>
</gene>
<dbReference type="AlphaFoldDB" id="A0A4Y2M661"/>
<evidence type="ECO:0000313" key="2">
    <source>
        <dbReference type="Proteomes" id="UP000499080"/>
    </source>
</evidence>
<reference evidence="1 2" key="1">
    <citation type="journal article" date="2019" name="Sci. Rep.">
        <title>Orb-weaving spider Araneus ventricosus genome elucidates the spidroin gene catalogue.</title>
        <authorList>
            <person name="Kono N."/>
            <person name="Nakamura H."/>
            <person name="Ohtoshi R."/>
            <person name="Moran D.A.P."/>
            <person name="Shinohara A."/>
            <person name="Yoshida Y."/>
            <person name="Fujiwara M."/>
            <person name="Mori M."/>
            <person name="Tomita M."/>
            <person name="Arakawa K."/>
        </authorList>
    </citation>
    <scope>NUCLEOTIDE SEQUENCE [LARGE SCALE GENOMIC DNA]</scope>
</reference>
<proteinExistence type="predicted"/>
<evidence type="ECO:0000313" key="1">
    <source>
        <dbReference type="EMBL" id="GBN22491.1"/>
    </source>
</evidence>
<dbReference type="Proteomes" id="UP000499080">
    <property type="component" value="Unassembled WGS sequence"/>
</dbReference>
<comment type="caution">
    <text evidence="1">The sequence shown here is derived from an EMBL/GenBank/DDBJ whole genome shotgun (WGS) entry which is preliminary data.</text>
</comment>
<protein>
    <submittedName>
        <fullName evidence="1">Uncharacterized protein</fullName>
    </submittedName>
</protein>
<accession>A0A4Y2M661</accession>
<dbReference type="EMBL" id="BGPR01006871">
    <property type="protein sequence ID" value="GBN22491.1"/>
    <property type="molecule type" value="Genomic_DNA"/>
</dbReference>
<sequence>MDFAGLERCEFAIFHGGSHKIVSENLIAPSPRSALQQCMKLEKLIVEFKTENSHVRQLQKVILAPGMMESRCRSYRLLWKHVGVATAAVGE</sequence>